<feature type="compositionally biased region" description="Polar residues" evidence="2">
    <location>
        <begin position="760"/>
        <end position="772"/>
    </location>
</feature>
<accession>A0A8J3DYX8</accession>
<evidence type="ECO:0000256" key="1">
    <source>
        <dbReference type="SAM" id="Coils"/>
    </source>
</evidence>
<feature type="transmembrane region" description="Helical" evidence="3">
    <location>
        <begin position="33"/>
        <end position="53"/>
    </location>
</feature>
<dbReference type="EMBL" id="BMCP01000004">
    <property type="protein sequence ID" value="GGE51146.1"/>
    <property type="molecule type" value="Genomic_DNA"/>
</dbReference>
<feature type="transmembrane region" description="Helical" evidence="3">
    <location>
        <begin position="65"/>
        <end position="86"/>
    </location>
</feature>
<keyword evidence="3" id="KW-1133">Transmembrane helix</keyword>
<keyword evidence="1" id="KW-0175">Coiled coil</keyword>
<dbReference type="Proteomes" id="UP000602745">
    <property type="component" value="Unassembled WGS sequence"/>
</dbReference>
<feature type="compositionally biased region" description="Gly residues" evidence="2">
    <location>
        <begin position="747"/>
        <end position="759"/>
    </location>
</feature>
<keyword evidence="3" id="KW-0472">Membrane</keyword>
<dbReference type="RefSeq" id="WP_188410638.1">
    <property type="nucleotide sequence ID" value="NZ_BMCP01000004.1"/>
</dbReference>
<feature type="transmembrane region" description="Helical" evidence="3">
    <location>
        <begin position="157"/>
        <end position="175"/>
    </location>
</feature>
<gene>
    <name evidence="4" type="ORF">GCM10007276_30230</name>
</gene>
<reference evidence="4" key="1">
    <citation type="journal article" date="2014" name="Int. J. Syst. Evol. Microbiol.">
        <title>Complete genome sequence of Corynebacterium casei LMG S-19264T (=DSM 44701T), isolated from a smear-ripened cheese.</title>
        <authorList>
            <consortium name="US DOE Joint Genome Institute (JGI-PGF)"/>
            <person name="Walter F."/>
            <person name="Albersmeier A."/>
            <person name="Kalinowski J."/>
            <person name="Ruckert C."/>
        </authorList>
    </citation>
    <scope>NUCLEOTIDE SEQUENCE</scope>
    <source>
        <strain evidence="4">CCM 7684</strain>
    </source>
</reference>
<comment type="caution">
    <text evidence="4">The sequence shown here is derived from an EMBL/GenBank/DDBJ whole genome shotgun (WGS) entry which is preliminary data.</text>
</comment>
<keyword evidence="5" id="KW-1185">Reference proteome</keyword>
<feature type="region of interest" description="Disordered" evidence="2">
    <location>
        <begin position="642"/>
        <end position="676"/>
    </location>
</feature>
<feature type="region of interest" description="Disordered" evidence="2">
    <location>
        <begin position="704"/>
        <end position="724"/>
    </location>
</feature>
<dbReference type="InterPro" id="IPR012683">
    <property type="entry name" value="CHP02302_TM"/>
</dbReference>
<feature type="compositionally biased region" description="Low complexity" evidence="2">
    <location>
        <begin position="704"/>
        <end position="715"/>
    </location>
</feature>
<dbReference type="AlphaFoldDB" id="A0A8J3DYX8"/>
<reference evidence="4" key="2">
    <citation type="submission" date="2020-09" db="EMBL/GenBank/DDBJ databases">
        <authorList>
            <person name="Sun Q."/>
            <person name="Sedlacek I."/>
        </authorList>
    </citation>
    <scope>NUCLEOTIDE SEQUENCE</scope>
    <source>
        <strain evidence="4">CCM 7684</strain>
    </source>
</reference>
<evidence type="ECO:0000256" key="3">
    <source>
        <dbReference type="SAM" id="Phobius"/>
    </source>
</evidence>
<dbReference type="NCBIfam" id="TIGR02302">
    <property type="entry name" value="aProt_lowcomp"/>
    <property type="match status" value="1"/>
</dbReference>
<name>A0A8J3DYX8_9RHOB</name>
<evidence type="ECO:0000256" key="2">
    <source>
        <dbReference type="SAM" id="MobiDB-lite"/>
    </source>
</evidence>
<keyword evidence="3" id="KW-0812">Transmembrane</keyword>
<dbReference type="Pfam" id="PF13779">
    <property type="entry name" value="DUF4175"/>
    <property type="match status" value="1"/>
</dbReference>
<evidence type="ECO:0000313" key="4">
    <source>
        <dbReference type="EMBL" id="GGE51146.1"/>
    </source>
</evidence>
<feature type="coiled-coil region" evidence="1">
    <location>
        <begin position="501"/>
        <end position="541"/>
    </location>
</feature>
<feature type="compositionally biased region" description="Low complexity" evidence="2">
    <location>
        <begin position="644"/>
        <end position="676"/>
    </location>
</feature>
<feature type="region of interest" description="Disordered" evidence="2">
    <location>
        <begin position="251"/>
        <end position="270"/>
    </location>
</feature>
<feature type="region of interest" description="Disordered" evidence="2">
    <location>
        <begin position="741"/>
        <end position="799"/>
    </location>
</feature>
<evidence type="ECO:0000313" key="5">
    <source>
        <dbReference type="Proteomes" id="UP000602745"/>
    </source>
</evidence>
<sequence length="832" mass="90558">MSQSPSHKAASQRTYALDGLIARARAVILWEAAWPRLALAGSILLLFIALSWFSLWQSLAPMGRIIGVALFALAFLYAAAPLLRLVRPSDARALARIDHASGHDHRPATALADHLATGEDDALTRAFWDMHRRKAEASAGRLTTGLPAPGLTARDPLALRFALLLAVIVGFFIAGDERGARIASAFDWKGATVAAVPPRLDAWVTPPPYTGRPPIYLTAGTESTSEGSASLRVPAGSVVVARVSGGAVDVATDGGLEPGKTPPADANPDGVREWSFKLTGDGTLTVDPEAGAAREWQFTALPDRAPEIAFAEPPGAGPRGQTVLSYRITDDYGATAGEAKIAALEADAEANPLVEAPKVPLVLPQRRAQDRTAVTTTDLQEHPWAGARVSITLEARDAAGNLGRSSAMEMTLPQRNFRDPLARSLVEQRRNLALDINARKRVERALDSLALYPERFTPKASTYLALRSVYWRLKQAEGTEDLRGAVDYLWQIAIRLEDGEMSEIERDLKAARDALREALERGASEEEIRKLTQDLRQAMEKFLAEMARRAQTAEQMPPGAMPPNAQMVRPQDLRDMLDRLEEFAQKGANQAAQDMLSQLDQILEGLNPNATAQMDPMSEEMARMLDQLGEMIRKQNELRDRTFQEGQQGEQGQPGQEGQQQGQNGMEGLQQDQQALQQQLQELMKQLQQQGINGGQELGQAGEEMGAAGEQLGQGDAPGAVGPQGRALEALRRGAQGLTQQMMGEGNEPGQGNQPGGPGTNRQTGQRANDQNVDPLGRPTRTRRYDPGSSVRVPGEIDAQRARQVLEELRRRLSDPERPQLELDYLERLIEP</sequence>
<proteinExistence type="predicted"/>
<organism evidence="4 5">
    <name type="scientific">Agaricicola taiwanensis</name>
    <dbReference type="NCBI Taxonomy" id="591372"/>
    <lineage>
        <taxon>Bacteria</taxon>
        <taxon>Pseudomonadati</taxon>
        <taxon>Pseudomonadota</taxon>
        <taxon>Alphaproteobacteria</taxon>
        <taxon>Rhodobacterales</taxon>
        <taxon>Paracoccaceae</taxon>
        <taxon>Agaricicola</taxon>
    </lineage>
</organism>
<protein>
    <submittedName>
        <fullName evidence="4">TIGR02302 family protein</fullName>
    </submittedName>
</protein>